<dbReference type="Gene3D" id="3.30.40.10">
    <property type="entry name" value="Zinc/RING finger domain, C3HC4 (zinc finger)"/>
    <property type="match status" value="1"/>
</dbReference>
<dbReference type="InterPro" id="IPR013083">
    <property type="entry name" value="Znf_RING/FYVE/PHD"/>
</dbReference>
<dbReference type="SMART" id="SM00249">
    <property type="entry name" value="PHD"/>
    <property type="match status" value="1"/>
</dbReference>
<evidence type="ECO:0000313" key="7">
    <source>
        <dbReference type="Proteomes" id="UP001283341"/>
    </source>
</evidence>
<feature type="region of interest" description="Disordered" evidence="4">
    <location>
        <begin position="704"/>
        <end position="726"/>
    </location>
</feature>
<sequence length="817" mass="87377">MSGDQLASSFGDPNAQPPTPKQTPTSAIFPSPVFETPKNNQGRFDESNGGWTPRFAEDYSVFNATPGNLRGTQGPFPDFAPVLPFTTQKRPLSAGGIAAEIATHANHFSPNPSLLPPVEPSRRLGSSPGDLTSPTSIRSGASGEHLSGSLQRSRKKARRCTVTTTQESQGQTATPPPSARKGERKLAPKVDTSAMQNDHGFGQQDFMGTPQHPGMGCFVTTPNDMFGYPLSAPATAPAFTSQRPFWDDPNVAGMDMDFSTNENDVFQTPTPAHRAMGSVDWGRSNQIFQDTGVAPGQNPENVPAGALDRSFVSQAPMQTLVTSSMDQSMFTTSYPTAIDDPFRIGNSGGVDPGLLFSRPQSSSMDAVASFDSSIQMQDAHDLPAAQERQQGRPRPAAPARNELRRSVSAKDMGPGNHDRASASSPIKPSGRPGLSRSFSENRGKKPTARTPLPTLAPAPSRPQSQLSSNAGVGANRPIVSQPNRPSGRSSPLKSSHHQRLSSLSSIPEMTGPRTRTQAKFTIDANGRARVETTVVVEDDAPPTMRKRHSAQPLVAAHRPQWNSTDDDDSSTDDEPIIIPSRNTSFALPDPRKPTTTHPFHSSQRSISERSTTSYTTFLGGSQDDGESEDERTLLNDATPTGKSGPSGDAASELRKLREKRARPSLVTMSTGKQQQPKRFGSLGGGGRGGAISTAGFAGHYPGHNTTSPTTLTDTSLPTPSSSDSRGFGIRCPCNRSEVDRGNEFLVQCESCEMHVHGRCVNITERTMPSIYICAYCANTPNARGGRVRNHGRNMSGVMGPPASVTSPLAHKSFKSFR</sequence>
<dbReference type="GO" id="GO:0008270">
    <property type="term" value="F:zinc ion binding"/>
    <property type="evidence" value="ECO:0007669"/>
    <property type="project" value="UniProtKB-KW"/>
</dbReference>
<evidence type="ECO:0000256" key="3">
    <source>
        <dbReference type="ARBA" id="ARBA00022833"/>
    </source>
</evidence>
<feature type="region of interest" description="Disordered" evidence="4">
    <location>
        <begin position="1"/>
        <end position="51"/>
    </location>
</feature>
<keyword evidence="3" id="KW-0862">Zinc</keyword>
<dbReference type="InterPro" id="IPR001965">
    <property type="entry name" value="Znf_PHD"/>
</dbReference>
<evidence type="ECO:0000259" key="5">
    <source>
        <dbReference type="SMART" id="SM00249"/>
    </source>
</evidence>
<proteinExistence type="predicted"/>
<evidence type="ECO:0000256" key="1">
    <source>
        <dbReference type="ARBA" id="ARBA00022723"/>
    </source>
</evidence>
<keyword evidence="2" id="KW-0863">Zinc-finger</keyword>
<feature type="region of interest" description="Disordered" evidence="4">
    <location>
        <begin position="384"/>
        <end position="524"/>
    </location>
</feature>
<accession>A0AAE0IC93</accession>
<feature type="compositionally biased region" description="Polar residues" evidence="4">
    <location>
        <begin position="666"/>
        <end position="676"/>
    </location>
</feature>
<dbReference type="PROSITE" id="PS01359">
    <property type="entry name" value="ZF_PHD_1"/>
    <property type="match status" value="1"/>
</dbReference>
<feature type="compositionally biased region" description="Acidic residues" evidence="4">
    <location>
        <begin position="564"/>
        <end position="575"/>
    </location>
</feature>
<reference evidence="6" key="2">
    <citation type="submission" date="2023-06" db="EMBL/GenBank/DDBJ databases">
        <authorList>
            <consortium name="Lawrence Berkeley National Laboratory"/>
            <person name="Haridas S."/>
            <person name="Hensen N."/>
            <person name="Bonometti L."/>
            <person name="Westerberg I."/>
            <person name="Brannstrom I.O."/>
            <person name="Guillou S."/>
            <person name="Cros-Aarteil S."/>
            <person name="Calhoun S."/>
            <person name="Kuo A."/>
            <person name="Mondo S."/>
            <person name="Pangilinan J."/>
            <person name="Riley R."/>
            <person name="Labutti K."/>
            <person name="Andreopoulos B."/>
            <person name="Lipzen A."/>
            <person name="Chen C."/>
            <person name="Yanf M."/>
            <person name="Daum C."/>
            <person name="Ng V."/>
            <person name="Clum A."/>
            <person name="Steindorff A."/>
            <person name="Ohm R."/>
            <person name="Martin F."/>
            <person name="Silar P."/>
            <person name="Natvig D."/>
            <person name="Lalanne C."/>
            <person name="Gautier V."/>
            <person name="Ament-Velasquez S.L."/>
            <person name="Kruys A."/>
            <person name="Hutchinson M.I."/>
            <person name="Powell A.J."/>
            <person name="Barry K."/>
            <person name="Miller A.N."/>
            <person name="Grigoriev I.V."/>
            <person name="Debuchy R."/>
            <person name="Gladieux P."/>
            <person name="Thoren M.H."/>
            <person name="Johannesson H."/>
        </authorList>
    </citation>
    <scope>NUCLEOTIDE SEQUENCE</scope>
    <source>
        <strain evidence="6">CBS 118394</strain>
    </source>
</reference>
<evidence type="ECO:0000313" key="6">
    <source>
        <dbReference type="EMBL" id="KAK3322319.1"/>
    </source>
</evidence>
<feature type="compositionally biased region" description="Polar residues" evidence="4">
    <location>
        <begin position="593"/>
        <end position="619"/>
    </location>
</feature>
<keyword evidence="7" id="KW-1185">Reference proteome</keyword>
<feature type="region of interest" description="Disordered" evidence="4">
    <location>
        <begin position="792"/>
        <end position="817"/>
    </location>
</feature>
<dbReference type="AlphaFoldDB" id="A0AAE0IC93"/>
<feature type="compositionally biased region" description="Polar residues" evidence="4">
    <location>
        <begin position="478"/>
        <end position="493"/>
    </location>
</feature>
<dbReference type="InterPro" id="IPR019786">
    <property type="entry name" value="Zinc_finger_PHD-type_CS"/>
</dbReference>
<feature type="compositionally biased region" description="Polar residues" evidence="4">
    <location>
        <begin position="161"/>
        <end position="173"/>
    </location>
</feature>
<feature type="domain" description="Zinc finger PHD-type" evidence="5">
    <location>
        <begin position="730"/>
        <end position="777"/>
    </location>
</feature>
<name>A0AAE0IC93_9PEZI</name>
<comment type="caution">
    <text evidence="6">The sequence shown here is derived from an EMBL/GenBank/DDBJ whole genome shotgun (WGS) entry which is preliminary data.</text>
</comment>
<dbReference type="SUPFAM" id="SSF57903">
    <property type="entry name" value="FYVE/PHD zinc finger"/>
    <property type="match status" value="1"/>
</dbReference>
<dbReference type="Pfam" id="PF20826">
    <property type="entry name" value="PHD_5"/>
    <property type="match status" value="1"/>
</dbReference>
<evidence type="ECO:0000256" key="2">
    <source>
        <dbReference type="ARBA" id="ARBA00022771"/>
    </source>
</evidence>
<organism evidence="6 7">
    <name type="scientific">Apodospora peruviana</name>
    <dbReference type="NCBI Taxonomy" id="516989"/>
    <lineage>
        <taxon>Eukaryota</taxon>
        <taxon>Fungi</taxon>
        <taxon>Dikarya</taxon>
        <taxon>Ascomycota</taxon>
        <taxon>Pezizomycotina</taxon>
        <taxon>Sordariomycetes</taxon>
        <taxon>Sordariomycetidae</taxon>
        <taxon>Sordariales</taxon>
        <taxon>Lasiosphaeriaceae</taxon>
        <taxon>Apodospora</taxon>
    </lineage>
</organism>
<keyword evidence="1" id="KW-0479">Metal-binding</keyword>
<gene>
    <name evidence="6" type="ORF">B0H66DRAFT_198614</name>
</gene>
<feature type="region of interest" description="Disordered" evidence="4">
    <location>
        <begin position="537"/>
        <end position="685"/>
    </location>
</feature>
<feature type="compositionally biased region" description="Polar residues" evidence="4">
    <location>
        <begin position="129"/>
        <end position="139"/>
    </location>
</feature>
<dbReference type="InterPro" id="IPR011011">
    <property type="entry name" value="Znf_FYVE_PHD"/>
</dbReference>
<feature type="compositionally biased region" description="Low complexity" evidence="4">
    <location>
        <begin position="705"/>
        <end position="724"/>
    </location>
</feature>
<protein>
    <recommendedName>
        <fullName evidence="5">Zinc finger PHD-type domain-containing protein</fullName>
    </recommendedName>
</protein>
<evidence type="ECO:0000256" key="4">
    <source>
        <dbReference type="SAM" id="MobiDB-lite"/>
    </source>
</evidence>
<dbReference type="EMBL" id="JAUEDM010000003">
    <property type="protein sequence ID" value="KAK3322319.1"/>
    <property type="molecule type" value="Genomic_DNA"/>
</dbReference>
<dbReference type="Proteomes" id="UP001283341">
    <property type="component" value="Unassembled WGS sequence"/>
</dbReference>
<feature type="region of interest" description="Disordered" evidence="4">
    <location>
        <begin position="103"/>
        <end position="187"/>
    </location>
</feature>
<reference evidence="6" key="1">
    <citation type="journal article" date="2023" name="Mol. Phylogenet. Evol.">
        <title>Genome-scale phylogeny and comparative genomics of the fungal order Sordariales.</title>
        <authorList>
            <person name="Hensen N."/>
            <person name="Bonometti L."/>
            <person name="Westerberg I."/>
            <person name="Brannstrom I.O."/>
            <person name="Guillou S."/>
            <person name="Cros-Aarteil S."/>
            <person name="Calhoun S."/>
            <person name="Haridas S."/>
            <person name="Kuo A."/>
            <person name="Mondo S."/>
            <person name="Pangilinan J."/>
            <person name="Riley R."/>
            <person name="LaButti K."/>
            <person name="Andreopoulos B."/>
            <person name="Lipzen A."/>
            <person name="Chen C."/>
            <person name="Yan M."/>
            <person name="Daum C."/>
            <person name="Ng V."/>
            <person name="Clum A."/>
            <person name="Steindorff A."/>
            <person name="Ohm R.A."/>
            <person name="Martin F."/>
            <person name="Silar P."/>
            <person name="Natvig D.O."/>
            <person name="Lalanne C."/>
            <person name="Gautier V."/>
            <person name="Ament-Velasquez S.L."/>
            <person name="Kruys A."/>
            <person name="Hutchinson M.I."/>
            <person name="Powell A.J."/>
            <person name="Barry K."/>
            <person name="Miller A.N."/>
            <person name="Grigoriev I.V."/>
            <person name="Debuchy R."/>
            <person name="Gladieux P."/>
            <person name="Hiltunen Thoren M."/>
            <person name="Johannesson H."/>
        </authorList>
    </citation>
    <scope>NUCLEOTIDE SEQUENCE</scope>
    <source>
        <strain evidence="6">CBS 118394</strain>
    </source>
</reference>